<sequence>MSESPDHARYEAPPGGGSSASGRSTSSRGSSSSSSSSSSKSASAGSSADTESIIILRNLYRRPAKFPNIKAIEAGFMSHMSPEAHLDHFYKDVSVHLFKLFGKIDFLYVASNDNPELFGNVYICFRSQTQTRKAYSALKREFYA</sequence>
<keyword evidence="2" id="KW-0677">Repeat</keyword>
<name>A0A058YZ27_FONAL</name>
<organism evidence="6">
    <name type="scientific">Fonticula alba</name>
    <name type="common">Slime mold</name>
    <dbReference type="NCBI Taxonomy" id="691883"/>
    <lineage>
        <taxon>Eukaryota</taxon>
        <taxon>Rotosphaerida</taxon>
        <taxon>Fonticulaceae</taxon>
        <taxon>Fonticula</taxon>
    </lineage>
</organism>
<evidence type="ECO:0000256" key="3">
    <source>
        <dbReference type="ARBA" id="ARBA00022771"/>
    </source>
</evidence>
<gene>
    <name evidence="6" type="ORF">H696_06334</name>
</gene>
<feature type="compositionally biased region" description="Basic and acidic residues" evidence="5">
    <location>
        <begin position="1"/>
        <end position="10"/>
    </location>
</feature>
<proteinExistence type="predicted"/>
<keyword evidence="4" id="KW-0862">Zinc</keyword>
<evidence type="ECO:0000313" key="6">
    <source>
        <dbReference type="EMBL" id="KCV67244.1"/>
    </source>
</evidence>
<dbReference type="GO" id="GO:0000398">
    <property type="term" value="P:mRNA splicing, via spliceosome"/>
    <property type="evidence" value="ECO:0007669"/>
    <property type="project" value="InterPro"/>
</dbReference>
<protein>
    <submittedName>
        <fullName evidence="6">Uncharacterized protein</fullName>
    </submittedName>
</protein>
<dbReference type="AlphaFoldDB" id="A0A058YZ27"/>
<dbReference type="GO" id="GO:0089701">
    <property type="term" value="C:U2AF complex"/>
    <property type="evidence" value="ECO:0007669"/>
    <property type="project" value="InterPro"/>
</dbReference>
<dbReference type="PRINTS" id="PR01848">
    <property type="entry name" value="U2AUXFACTOR"/>
</dbReference>
<dbReference type="Gene3D" id="3.30.70.330">
    <property type="match status" value="1"/>
</dbReference>
<evidence type="ECO:0000256" key="1">
    <source>
        <dbReference type="ARBA" id="ARBA00022723"/>
    </source>
</evidence>
<keyword evidence="1" id="KW-0479">Metal-binding</keyword>
<dbReference type="EMBL" id="KB932285">
    <property type="protein sequence ID" value="KCV67244.1"/>
    <property type="molecule type" value="Genomic_DNA"/>
</dbReference>
<evidence type="ECO:0000256" key="5">
    <source>
        <dbReference type="SAM" id="MobiDB-lite"/>
    </source>
</evidence>
<dbReference type="InterPro" id="IPR012677">
    <property type="entry name" value="Nucleotide-bd_a/b_plait_sf"/>
</dbReference>
<dbReference type="Proteomes" id="UP000030693">
    <property type="component" value="Unassembled WGS sequence"/>
</dbReference>
<dbReference type="GeneID" id="20531059"/>
<feature type="non-terminal residue" evidence="6">
    <location>
        <position position="144"/>
    </location>
</feature>
<reference evidence="6" key="1">
    <citation type="submission" date="2013-04" db="EMBL/GenBank/DDBJ databases">
        <title>The Genome Sequence of Fonticula alba ATCC 38817.</title>
        <authorList>
            <consortium name="The Broad Institute Genomics Platform"/>
            <person name="Russ C."/>
            <person name="Cuomo C."/>
            <person name="Burger G."/>
            <person name="Gray M.W."/>
            <person name="Holland P.W.H."/>
            <person name="King N."/>
            <person name="Lang F.B.F."/>
            <person name="Roger A.J."/>
            <person name="Ruiz-Trillo I."/>
            <person name="Brown M."/>
            <person name="Walker B."/>
            <person name="Young S."/>
            <person name="Zeng Q."/>
            <person name="Gargeya S."/>
            <person name="Fitzgerald M."/>
            <person name="Haas B."/>
            <person name="Abouelleil A."/>
            <person name="Allen A.W."/>
            <person name="Alvarado L."/>
            <person name="Arachchi H.M."/>
            <person name="Berlin A.M."/>
            <person name="Chapman S.B."/>
            <person name="Gainer-Dewar J."/>
            <person name="Goldberg J."/>
            <person name="Griggs A."/>
            <person name="Gujja S."/>
            <person name="Hansen M."/>
            <person name="Howarth C."/>
            <person name="Imamovic A."/>
            <person name="Ireland A."/>
            <person name="Larimer J."/>
            <person name="McCowan C."/>
            <person name="Murphy C."/>
            <person name="Pearson M."/>
            <person name="Poon T.W."/>
            <person name="Priest M."/>
            <person name="Roberts A."/>
            <person name="Saif S."/>
            <person name="Shea T."/>
            <person name="Sisk P."/>
            <person name="Sykes S."/>
            <person name="Wortman J."/>
            <person name="Nusbaum C."/>
            <person name="Birren B."/>
        </authorList>
    </citation>
    <scope>NUCLEOTIDE SEQUENCE [LARGE SCALE GENOMIC DNA]</scope>
    <source>
        <strain evidence="6">ATCC 38817</strain>
    </source>
</reference>
<keyword evidence="3" id="KW-0863">Zinc-finger</keyword>
<dbReference type="RefSeq" id="XP_009498351.1">
    <property type="nucleotide sequence ID" value="XM_009500076.1"/>
</dbReference>
<dbReference type="GO" id="GO:0008270">
    <property type="term" value="F:zinc ion binding"/>
    <property type="evidence" value="ECO:0007669"/>
    <property type="project" value="UniProtKB-KW"/>
</dbReference>
<evidence type="ECO:0000256" key="2">
    <source>
        <dbReference type="ARBA" id="ARBA00022737"/>
    </source>
</evidence>
<dbReference type="GO" id="GO:0003723">
    <property type="term" value="F:RNA binding"/>
    <property type="evidence" value="ECO:0007669"/>
    <property type="project" value="InterPro"/>
</dbReference>
<feature type="compositionally biased region" description="Low complexity" evidence="5">
    <location>
        <begin position="20"/>
        <end position="48"/>
    </location>
</feature>
<dbReference type="PANTHER" id="PTHR12620">
    <property type="entry name" value="U2 SNRNP AUXILIARY FACTOR, SMALL SUBUNIT"/>
    <property type="match status" value="1"/>
</dbReference>
<evidence type="ECO:0000256" key="4">
    <source>
        <dbReference type="ARBA" id="ARBA00022833"/>
    </source>
</evidence>
<evidence type="ECO:0000313" key="7">
    <source>
        <dbReference type="Proteomes" id="UP000030693"/>
    </source>
</evidence>
<accession>A0A058YZ27</accession>
<keyword evidence="7" id="KW-1185">Reference proteome</keyword>
<dbReference type="InterPro" id="IPR009145">
    <property type="entry name" value="U2AF_small"/>
</dbReference>
<feature type="region of interest" description="Disordered" evidence="5">
    <location>
        <begin position="1"/>
        <end position="49"/>
    </location>
</feature>